<protein>
    <submittedName>
        <fullName evidence="2">Beta-lactamase, class A</fullName>
    </submittedName>
</protein>
<gene>
    <name evidence="2" type="ORF">NBO_424g0003</name>
</gene>
<dbReference type="EMBL" id="KB909332">
    <property type="protein sequence ID" value="EOB12495.1"/>
    <property type="molecule type" value="Genomic_DNA"/>
</dbReference>
<keyword evidence="1" id="KW-0472">Membrane</keyword>
<name>R0MEG8_NOSB1</name>
<feature type="transmembrane region" description="Helical" evidence="1">
    <location>
        <begin position="401"/>
        <end position="428"/>
    </location>
</feature>
<reference evidence="2 3" key="1">
    <citation type="journal article" date="2013" name="BMC Genomics">
        <title>Comparative genomics of parasitic silkworm microsporidia reveal an association between genome expansion and host adaptation.</title>
        <authorList>
            <person name="Pan G."/>
            <person name="Xu J."/>
            <person name="Li T."/>
            <person name="Xia Q."/>
            <person name="Liu S.L."/>
            <person name="Zhang G."/>
            <person name="Li S."/>
            <person name="Li C."/>
            <person name="Liu H."/>
            <person name="Yang L."/>
            <person name="Liu T."/>
            <person name="Zhang X."/>
            <person name="Wu Z."/>
            <person name="Fan W."/>
            <person name="Dang X."/>
            <person name="Xiang H."/>
            <person name="Tao M."/>
            <person name="Li Y."/>
            <person name="Hu J."/>
            <person name="Li Z."/>
            <person name="Lin L."/>
            <person name="Luo J."/>
            <person name="Geng L."/>
            <person name="Wang L."/>
            <person name="Long M."/>
            <person name="Wan Y."/>
            <person name="He N."/>
            <person name="Zhang Z."/>
            <person name="Lu C."/>
            <person name="Keeling P.J."/>
            <person name="Wang J."/>
            <person name="Xiang Z."/>
            <person name="Zhou Z."/>
        </authorList>
    </citation>
    <scope>NUCLEOTIDE SEQUENCE [LARGE SCALE GENOMIC DNA]</scope>
    <source>
        <strain evidence="3">CQ1 / CVCC 102059</strain>
    </source>
</reference>
<sequence length="453" mass="52550">MGMKISKDIHKKIFLKDKTELINYNVTNPTYNCTESFVTSFTPQNIVNRSAINENHLYFYDSVVKLSDAAIGLLDQFFNLFENGKDALKPGVQYGIYDLEKCEVINSHFNLLFIWIDKILRDCARLQNSSNSEDVAILAIDFIDTINIFLSETLSIFERSSLDNLELNIFLSDGTEIINLYKNSDHQFEKIFFEYIEDMDNSISKMVSNLKLKSNELIIERFKEIVKKGQKMLQFKMLNSQEIIDEVDKDVNPIIKYELYLIGKKTEVENNNPDLEKLKKEINGQNENNHSVELNETQYYEDTITDSDSNEYVNDIELIDEVHQMNATGNDKRYVKDEKEYKKEVDEMFKEIYSTETSLQSTDYSTYEKNNNVSLNAPLNTNHAAEMRLAGFETKGIESNLLFLLVFTGSVTVTLLVIGLIGLCRYLIARNVKEKEREDRIVLSEEFELEELE</sequence>
<keyword evidence="3" id="KW-1185">Reference proteome</keyword>
<dbReference type="AlphaFoldDB" id="R0MEG8"/>
<evidence type="ECO:0000313" key="2">
    <source>
        <dbReference type="EMBL" id="EOB12495.1"/>
    </source>
</evidence>
<proteinExistence type="predicted"/>
<organism evidence="2 3">
    <name type="scientific">Nosema bombycis (strain CQ1 / CVCC 102059)</name>
    <name type="common">Microsporidian parasite</name>
    <name type="synonym">Pebrine of silkworm</name>
    <dbReference type="NCBI Taxonomy" id="578461"/>
    <lineage>
        <taxon>Eukaryota</taxon>
        <taxon>Fungi</taxon>
        <taxon>Fungi incertae sedis</taxon>
        <taxon>Microsporidia</taxon>
        <taxon>Nosematidae</taxon>
        <taxon>Nosema</taxon>
    </lineage>
</organism>
<dbReference type="Proteomes" id="UP000016927">
    <property type="component" value="Unassembled WGS sequence"/>
</dbReference>
<keyword evidence="1" id="KW-1133">Transmembrane helix</keyword>
<accession>R0MEG8</accession>
<dbReference type="VEuPathDB" id="MicrosporidiaDB:NBO_424g0003"/>
<evidence type="ECO:0000256" key="1">
    <source>
        <dbReference type="SAM" id="Phobius"/>
    </source>
</evidence>
<evidence type="ECO:0000313" key="3">
    <source>
        <dbReference type="Proteomes" id="UP000016927"/>
    </source>
</evidence>
<keyword evidence="1" id="KW-0812">Transmembrane</keyword>
<dbReference type="HOGENOM" id="CLU_604242_0_0_1"/>